<dbReference type="InterPro" id="IPR015943">
    <property type="entry name" value="WD40/YVTN_repeat-like_dom_sf"/>
</dbReference>
<feature type="region of interest" description="Disordered" evidence="4">
    <location>
        <begin position="324"/>
        <end position="369"/>
    </location>
</feature>
<name>A0A060S3E2_PYCCI</name>
<dbReference type="Gene3D" id="2.130.10.10">
    <property type="entry name" value="YVTN repeat-like/Quinoprotein amine dehydrogenase"/>
    <property type="match status" value="2"/>
</dbReference>
<dbReference type="Pfam" id="PF00400">
    <property type="entry name" value="WD40"/>
    <property type="match status" value="1"/>
</dbReference>
<dbReference type="SMART" id="SM00320">
    <property type="entry name" value="WD40"/>
    <property type="match status" value="3"/>
</dbReference>
<feature type="region of interest" description="Disordered" evidence="4">
    <location>
        <begin position="46"/>
        <end position="79"/>
    </location>
</feature>
<accession>A0A060S3E2</accession>
<dbReference type="InterPro" id="IPR051959">
    <property type="entry name" value="PAK1-Kinase_Regulator"/>
</dbReference>
<comment type="caution">
    <text evidence="5">The sequence shown here is derived from an EMBL/GenBank/DDBJ whole genome shotgun (WGS) entry which is preliminary data.</text>
</comment>
<dbReference type="OMA" id="THCIATS"/>
<dbReference type="STRING" id="5643.A0A060S3E2"/>
<keyword evidence="1 3" id="KW-0853">WD repeat</keyword>
<protein>
    <submittedName>
        <fullName evidence="5">Uncharacterized protein</fullName>
    </submittedName>
</protein>
<dbReference type="PROSITE" id="PS50294">
    <property type="entry name" value="WD_REPEATS_REGION"/>
    <property type="match status" value="1"/>
</dbReference>
<dbReference type="AlphaFoldDB" id="A0A060S3E2"/>
<evidence type="ECO:0000256" key="4">
    <source>
        <dbReference type="SAM" id="MobiDB-lite"/>
    </source>
</evidence>
<reference evidence="5" key="1">
    <citation type="submission" date="2014-01" db="EMBL/GenBank/DDBJ databases">
        <title>The genome of the white-rot fungus Pycnoporus cinnabarinus: a basidiomycete model with a versatile arsenal for lignocellulosic biomass breakdown.</title>
        <authorList>
            <person name="Levasseur A."/>
            <person name="Lomascolo A."/>
            <person name="Ruiz-Duenas F.J."/>
            <person name="Uzan E."/>
            <person name="Piumi F."/>
            <person name="Kues U."/>
            <person name="Ram A.F.J."/>
            <person name="Murat C."/>
            <person name="Haon M."/>
            <person name="Benoit I."/>
            <person name="Arfi Y."/>
            <person name="Chevret D."/>
            <person name="Drula E."/>
            <person name="Kwon M.J."/>
            <person name="Gouret P."/>
            <person name="Lesage-Meessen L."/>
            <person name="Lombard V."/>
            <person name="Mariette J."/>
            <person name="Noirot C."/>
            <person name="Park J."/>
            <person name="Patyshakuliyeva A."/>
            <person name="Wieneger R.A.B."/>
            <person name="Wosten H.A.B."/>
            <person name="Martin F."/>
            <person name="Coutinho P.M."/>
            <person name="de Vries R."/>
            <person name="Martinez A.T."/>
            <person name="Klopp C."/>
            <person name="Pontarotti P."/>
            <person name="Henrissat B."/>
            <person name="Record E."/>
        </authorList>
    </citation>
    <scope>NUCLEOTIDE SEQUENCE [LARGE SCALE GENOMIC DNA]</scope>
    <source>
        <strain evidence="5">BRFM137</strain>
    </source>
</reference>
<dbReference type="PANTHER" id="PTHR44675:SF1">
    <property type="entry name" value="P21-ACTIVATED PROTEIN KINASE-INTERACTING PROTEIN 1"/>
    <property type="match status" value="1"/>
</dbReference>
<gene>
    <name evidence="5" type="ORF">BN946_scf184805.g4</name>
</gene>
<dbReference type="OrthoDB" id="308449at2759"/>
<feature type="compositionally biased region" description="Acidic residues" evidence="4">
    <location>
        <begin position="360"/>
        <end position="369"/>
    </location>
</feature>
<dbReference type="PROSITE" id="PS00678">
    <property type="entry name" value="WD_REPEATS_1"/>
    <property type="match status" value="1"/>
</dbReference>
<evidence type="ECO:0000256" key="1">
    <source>
        <dbReference type="ARBA" id="ARBA00022574"/>
    </source>
</evidence>
<keyword evidence="2" id="KW-0677">Repeat</keyword>
<evidence type="ECO:0000256" key="2">
    <source>
        <dbReference type="ARBA" id="ARBA00022737"/>
    </source>
</evidence>
<sequence length="369" mass="40550">MSARISTTKSSAALKPILKKAKLSVDATKPSKKTAAITLKARSEIDAHKAAPMKSKGKERAPSVETQTKRKKTATATTSDIRSSSVLPTTFKVICGSYEKLLYGLEGTVSLDGTEYGFHLEPIFIFPAHVSCIKTVAASPQGGKWLATGSADEIIKVWDLRRRKEIGGLMHHQEGELVRWSTDGTLFAVQAQNTIDVYSTEMDLLHNITHPSRLHDIKFCKRVDGDGELLLAGGEDKKLSIYEVPKDRTKEPTIIADMLGHNNRRKSTTVVCTISSDGKVRLFDLAKLPASSESKIELHPIAEYDTKGTRLTCVTLADGDLALKSVSSGKRKREEDQESEESDEEPEWTPQHQRTSGSEGEGESDDEQK</sequence>
<evidence type="ECO:0000313" key="6">
    <source>
        <dbReference type="Proteomes" id="UP000029665"/>
    </source>
</evidence>
<dbReference type="EMBL" id="CCBP010000026">
    <property type="protein sequence ID" value="CDO68795.1"/>
    <property type="molecule type" value="Genomic_DNA"/>
</dbReference>
<dbReference type="HOGENOM" id="CLU_031466_0_0_1"/>
<feature type="repeat" description="WD" evidence="3">
    <location>
        <begin position="126"/>
        <end position="168"/>
    </location>
</feature>
<evidence type="ECO:0000313" key="5">
    <source>
        <dbReference type="EMBL" id="CDO68795.1"/>
    </source>
</evidence>
<organism evidence="5 6">
    <name type="scientific">Pycnoporus cinnabarinus</name>
    <name type="common">Cinnabar-red polypore</name>
    <name type="synonym">Trametes cinnabarina</name>
    <dbReference type="NCBI Taxonomy" id="5643"/>
    <lineage>
        <taxon>Eukaryota</taxon>
        <taxon>Fungi</taxon>
        <taxon>Dikarya</taxon>
        <taxon>Basidiomycota</taxon>
        <taxon>Agaricomycotina</taxon>
        <taxon>Agaricomycetes</taxon>
        <taxon>Polyporales</taxon>
        <taxon>Polyporaceae</taxon>
        <taxon>Trametes</taxon>
    </lineage>
</organism>
<feature type="compositionally biased region" description="Acidic residues" evidence="4">
    <location>
        <begin position="336"/>
        <end position="347"/>
    </location>
</feature>
<dbReference type="InterPro" id="IPR019775">
    <property type="entry name" value="WD40_repeat_CS"/>
</dbReference>
<dbReference type="Proteomes" id="UP000029665">
    <property type="component" value="Unassembled WGS sequence"/>
</dbReference>
<dbReference type="InterPro" id="IPR036322">
    <property type="entry name" value="WD40_repeat_dom_sf"/>
</dbReference>
<evidence type="ECO:0000256" key="3">
    <source>
        <dbReference type="PROSITE-ProRule" id="PRU00221"/>
    </source>
</evidence>
<dbReference type="SUPFAM" id="SSF50978">
    <property type="entry name" value="WD40 repeat-like"/>
    <property type="match status" value="1"/>
</dbReference>
<dbReference type="PROSITE" id="PS50082">
    <property type="entry name" value="WD_REPEATS_2"/>
    <property type="match status" value="1"/>
</dbReference>
<proteinExistence type="predicted"/>
<dbReference type="InterPro" id="IPR001680">
    <property type="entry name" value="WD40_rpt"/>
</dbReference>
<dbReference type="PANTHER" id="PTHR44675">
    <property type="entry name" value="PAK1 INTERACTING PROTEIN 1"/>
    <property type="match status" value="1"/>
</dbReference>
<keyword evidence="6" id="KW-1185">Reference proteome</keyword>